<evidence type="ECO:0000259" key="1">
    <source>
        <dbReference type="Pfam" id="PF01764"/>
    </source>
</evidence>
<dbReference type="AlphaFoldDB" id="A0A929A0M0"/>
<dbReference type="RefSeq" id="WP_193996716.1">
    <property type="nucleotide sequence ID" value="NZ_JADEXP010000574.1"/>
</dbReference>
<dbReference type="Gene3D" id="3.40.50.1820">
    <property type="entry name" value="alpha/beta hydrolase"/>
    <property type="match status" value="1"/>
</dbReference>
<protein>
    <recommendedName>
        <fullName evidence="1">Fungal lipase-type domain-containing protein</fullName>
    </recommendedName>
</protein>
<dbReference type="Pfam" id="PF01764">
    <property type="entry name" value="Lipase_3"/>
    <property type="match status" value="1"/>
</dbReference>
<keyword evidence="3" id="KW-1185">Reference proteome</keyword>
<dbReference type="InterPro" id="IPR002921">
    <property type="entry name" value="Fungal_lipase-type"/>
</dbReference>
<comment type="caution">
    <text evidence="2">The sequence shown here is derived from an EMBL/GenBank/DDBJ whole genome shotgun (WGS) entry which is preliminary data.</text>
</comment>
<organism evidence="2 3">
    <name type="scientific">Leptolyngbya cf. ectocarpi LEGE 11479</name>
    <dbReference type="NCBI Taxonomy" id="1828722"/>
    <lineage>
        <taxon>Bacteria</taxon>
        <taxon>Bacillati</taxon>
        <taxon>Cyanobacteriota</taxon>
        <taxon>Cyanophyceae</taxon>
        <taxon>Leptolyngbyales</taxon>
        <taxon>Leptolyngbyaceae</taxon>
        <taxon>Leptolyngbya group</taxon>
        <taxon>Leptolyngbya</taxon>
    </lineage>
</organism>
<dbReference type="InterPro" id="IPR029058">
    <property type="entry name" value="AB_hydrolase_fold"/>
</dbReference>
<dbReference type="GO" id="GO:0006629">
    <property type="term" value="P:lipid metabolic process"/>
    <property type="evidence" value="ECO:0007669"/>
    <property type="project" value="InterPro"/>
</dbReference>
<evidence type="ECO:0000313" key="3">
    <source>
        <dbReference type="Proteomes" id="UP000615026"/>
    </source>
</evidence>
<evidence type="ECO:0000313" key="2">
    <source>
        <dbReference type="EMBL" id="MBE9070885.1"/>
    </source>
</evidence>
<sequence>MNNQLVHAFISSLINNRATSLLLQFVVLMALAVIPSEASAQSRRVNEPHGEKCAEEGGICFFQGTRDVYYGVNGTGGQPDRWVVQSHAGAARCDNSTFGDPAVGIPKSCYVVGGSRVVALAAKAMNLVVKSPQDGFSPITCSECDGTDAQIKELFGPNANASNTRFRTFHDYGFWRMTFFVASHQRPDGFVSSIISFRGTDDALQWSYQNVEFRRLRPEVVTRTLRTHDFLNGLVEPLVGQPYAGRSGGVESLAAAFGKADLLEHFNFLTLRQATGDAVDDVPGPNEFDERFDLTVHPGWASAALTVIDEVENELERGLAEFEQTRNNQRVLITGHSMGGAVATYLSYLLLDSGELGVQSFLSPSFSFGALDHNLVTFGSPRINVGRTVEPTKIFLDEGLDELISSSRPQFRYQFVEIFEILLKDPNNIREISSVRDNVPHCWEEKVDEGGGSIAFDFRPVINNVLTIPPVNSFEGESFGGCTPNRFHDSAQYYNAILDKLI</sequence>
<accession>A0A929A0M0</accession>
<proteinExistence type="predicted"/>
<reference evidence="2" key="1">
    <citation type="submission" date="2020-10" db="EMBL/GenBank/DDBJ databases">
        <authorList>
            <person name="Castelo-Branco R."/>
            <person name="Eusebio N."/>
            <person name="Adriana R."/>
            <person name="Vieira A."/>
            <person name="Brugerolle De Fraissinette N."/>
            <person name="Rezende De Castro R."/>
            <person name="Schneider M.P."/>
            <person name="Vasconcelos V."/>
            <person name="Leao P.N."/>
        </authorList>
    </citation>
    <scope>NUCLEOTIDE SEQUENCE</scope>
    <source>
        <strain evidence="2">LEGE 11479</strain>
    </source>
</reference>
<gene>
    <name evidence="2" type="ORF">IQ260_30060</name>
</gene>
<dbReference type="EMBL" id="JADEXP010000574">
    <property type="protein sequence ID" value="MBE9070885.1"/>
    <property type="molecule type" value="Genomic_DNA"/>
</dbReference>
<name>A0A929A0M0_LEPEC</name>
<dbReference type="Proteomes" id="UP000615026">
    <property type="component" value="Unassembled WGS sequence"/>
</dbReference>
<feature type="domain" description="Fungal lipase-type" evidence="1">
    <location>
        <begin position="287"/>
        <end position="383"/>
    </location>
</feature>
<dbReference type="SUPFAM" id="SSF53474">
    <property type="entry name" value="alpha/beta-Hydrolases"/>
    <property type="match status" value="1"/>
</dbReference>